<keyword evidence="1" id="KW-0547">Nucleotide-binding</keyword>
<evidence type="ECO:0000259" key="3">
    <source>
        <dbReference type="PROSITE" id="PS50893"/>
    </source>
</evidence>
<dbReference type="AlphaFoldDB" id="A0A323TAP7"/>
<dbReference type="Pfam" id="PF00005">
    <property type="entry name" value="ABC_tran"/>
    <property type="match status" value="1"/>
</dbReference>
<sequence length="283" mass="32369">MSSMVEVKELNYSYGKEKVLNQISLTLETGKIYGLWGRNGAGKTTLMRCISGLSPANEIYVNGSVPYDNEEISPHICFIQENHPLNPLWSVKDAFCIAANFKESWNEALAEKAAAAFHLKLSMKVKKMSKGMKTALALTIGLASRARVTIFDEPTNGLDAAHRETFYDLLMEEHEQRDRLFLISTHYINELHRYIENLLVLKEGALIQDKTMEQFRQSAGFIHGTKEELNWLTGKAYILEKKEMGPLVRYMIDLDTCEDEHVLEKVEDHVHLQDYLLRVTDNK</sequence>
<name>A0A323TAP7_9BACI</name>
<dbReference type="InterPro" id="IPR003439">
    <property type="entry name" value="ABC_transporter-like_ATP-bd"/>
</dbReference>
<dbReference type="SUPFAM" id="SSF52540">
    <property type="entry name" value="P-loop containing nucleoside triphosphate hydrolases"/>
    <property type="match status" value="1"/>
</dbReference>
<feature type="domain" description="ABC transporter" evidence="3">
    <location>
        <begin position="5"/>
        <end position="228"/>
    </location>
</feature>
<dbReference type="PANTHER" id="PTHR43158">
    <property type="entry name" value="SKFA PEPTIDE EXPORT ATP-BINDING PROTEIN SKFE"/>
    <property type="match status" value="1"/>
</dbReference>
<dbReference type="PROSITE" id="PS50893">
    <property type="entry name" value="ABC_TRANSPORTER_2"/>
    <property type="match status" value="1"/>
</dbReference>
<dbReference type="Gene3D" id="3.40.50.300">
    <property type="entry name" value="P-loop containing nucleotide triphosphate hydrolases"/>
    <property type="match status" value="1"/>
</dbReference>
<protein>
    <submittedName>
        <fullName evidence="4">Multidrug ABC transporter ATP-binding protein</fullName>
    </submittedName>
</protein>
<organism evidence="4 5">
    <name type="scientific">Salipaludibacillus keqinensis</name>
    <dbReference type="NCBI Taxonomy" id="2045207"/>
    <lineage>
        <taxon>Bacteria</taxon>
        <taxon>Bacillati</taxon>
        <taxon>Bacillota</taxon>
        <taxon>Bacilli</taxon>
        <taxon>Bacillales</taxon>
        <taxon>Bacillaceae</taxon>
    </lineage>
</organism>
<dbReference type="RefSeq" id="WP_110611079.1">
    <property type="nucleotide sequence ID" value="NZ_PDOD01000004.1"/>
</dbReference>
<evidence type="ECO:0000256" key="1">
    <source>
        <dbReference type="ARBA" id="ARBA00022741"/>
    </source>
</evidence>
<dbReference type="InterPro" id="IPR027417">
    <property type="entry name" value="P-loop_NTPase"/>
</dbReference>
<dbReference type="InterPro" id="IPR003593">
    <property type="entry name" value="AAA+_ATPase"/>
</dbReference>
<reference evidence="4 5" key="1">
    <citation type="submission" date="2017-10" db="EMBL/GenBank/DDBJ databases">
        <title>Bacillus sp. nov., a halophilic bacterium isolated from a Keqin Lake.</title>
        <authorList>
            <person name="Wang H."/>
        </authorList>
    </citation>
    <scope>NUCLEOTIDE SEQUENCE [LARGE SCALE GENOMIC DNA]</scope>
    <source>
        <strain evidence="4 5">KQ-12</strain>
    </source>
</reference>
<dbReference type="Proteomes" id="UP000248214">
    <property type="component" value="Unassembled WGS sequence"/>
</dbReference>
<keyword evidence="2 4" id="KW-0067">ATP-binding</keyword>
<accession>A0A323TAP7</accession>
<dbReference type="GO" id="GO:0005524">
    <property type="term" value="F:ATP binding"/>
    <property type="evidence" value="ECO:0007669"/>
    <property type="project" value="UniProtKB-KW"/>
</dbReference>
<dbReference type="EMBL" id="PDOD01000004">
    <property type="protein sequence ID" value="PYZ92431.1"/>
    <property type="molecule type" value="Genomic_DNA"/>
</dbReference>
<dbReference type="CDD" id="cd03230">
    <property type="entry name" value="ABC_DR_subfamily_A"/>
    <property type="match status" value="1"/>
</dbReference>
<dbReference type="OrthoDB" id="9804819at2"/>
<keyword evidence="5" id="KW-1185">Reference proteome</keyword>
<dbReference type="PANTHER" id="PTHR43158:SF5">
    <property type="entry name" value="ABC TRANSPORTER, ATP-BINDING PROTEIN"/>
    <property type="match status" value="1"/>
</dbReference>
<proteinExistence type="predicted"/>
<dbReference type="GO" id="GO:0016887">
    <property type="term" value="F:ATP hydrolysis activity"/>
    <property type="evidence" value="ECO:0007669"/>
    <property type="project" value="InterPro"/>
</dbReference>
<evidence type="ECO:0000313" key="5">
    <source>
        <dbReference type="Proteomes" id="UP000248214"/>
    </source>
</evidence>
<comment type="caution">
    <text evidence="4">The sequence shown here is derived from an EMBL/GenBank/DDBJ whole genome shotgun (WGS) entry which is preliminary data.</text>
</comment>
<evidence type="ECO:0000256" key="2">
    <source>
        <dbReference type="ARBA" id="ARBA00022840"/>
    </source>
</evidence>
<evidence type="ECO:0000313" key="4">
    <source>
        <dbReference type="EMBL" id="PYZ92431.1"/>
    </source>
</evidence>
<dbReference type="SMART" id="SM00382">
    <property type="entry name" value="AAA"/>
    <property type="match status" value="1"/>
</dbReference>
<gene>
    <name evidence="4" type="ORF">CR194_16520</name>
</gene>